<dbReference type="Pfam" id="PF06817">
    <property type="entry name" value="RVT_thumb"/>
    <property type="match status" value="1"/>
</dbReference>
<reference evidence="10" key="1">
    <citation type="submission" date="2019-10" db="EMBL/GenBank/DDBJ databases">
        <title>Bird 10,000 Genomes (B10K) Project - Family phase.</title>
        <authorList>
            <person name="Zhang G."/>
        </authorList>
    </citation>
    <scope>NUCLEOTIDE SEQUENCE</scope>
    <source>
        <strain evidence="10">B10K-DU-012-30</strain>
        <tissue evidence="10">Muscle</tissue>
    </source>
</reference>
<accession>A0A851AUD8</accession>
<keyword evidence="7" id="KW-0378">Hydrolase</keyword>
<dbReference type="Proteomes" id="UP000631391">
    <property type="component" value="Unassembled WGS sequence"/>
</dbReference>
<dbReference type="PANTHER" id="PTHR41694">
    <property type="entry name" value="ENDOGENOUS RETROVIRUS GROUP K MEMBER POL PROTEIN"/>
    <property type="match status" value="1"/>
</dbReference>
<feature type="non-terminal residue" evidence="10">
    <location>
        <position position="1"/>
    </location>
</feature>
<protein>
    <recommendedName>
        <fullName evidence="2">ribonuclease H</fullName>
        <ecNumber evidence="2">3.1.26.4</ecNumber>
    </recommendedName>
</protein>
<dbReference type="Pfam" id="PF00078">
    <property type="entry name" value="RVT_1"/>
    <property type="match status" value="1"/>
</dbReference>
<dbReference type="EMBL" id="WEKY01007722">
    <property type="protein sequence ID" value="NWI36809.1"/>
    <property type="molecule type" value="Genomic_DNA"/>
</dbReference>
<dbReference type="Gene3D" id="3.30.70.270">
    <property type="match status" value="2"/>
</dbReference>
<comment type="caution">
    <text evidence="10">The sequence shown here is derived from an EMBL/GenBank/DDBJ whole genome shotgun (WGS) entry which is preliminary data.</text>
</comment>
<keyword evidence="8" id="KW-0695">RNA-directed DNA polymerase</keyword>
<comment type="similarity">
    <text evidence="1">Belongs to the beta type-B retroviral polymerase family. HERV class-II K(HML-2) pol subfamily.</text>
</comment>
<feature type="domain" description="Reverse transcriptase" evidence="9">
    <location>
        <begin position="1"/>
        <end position="182"/>
    </location>
</feature>
<keyword evidence="3" id="KW-0808">Transferase</keyword>
<feature type="non-terminal residue" evidence="10">
    <location>
        <position position="232"/>
    </location>
</feature>
<dbReference type="AlphaFoldDB" id="A0A851AUD8"/>
<evidence type="ECO:0000256" key="5">
    <source>
        <dbReference type="ARBA" id="ARBA00022722"/>
    </source>
</evidence>
<sequence>SNSPWNTPVFVIKKPGRNRWRLLQDLRKINATIEDMGPRQLGLPSASMLPRGWKLAVIDIKDCFFNIPLHPQDAPRFAFSVPSLNRQAPLWRYHWLVFPQGVKNSPVICQLYVAHILSPIRKMFPDAIICHYMDEILITTETDTYLETVLQKTVRTIEEAGFQIAEEKIQRTCPWTYLGLWIGERTIVPQQLSIRDDPKTLRDLHQLRGNTNRVSPLLGITMEDLTPLFNLL</sequence>
<evidence type="ECO:0000256" key="2">
    <source>
        <dbReference type="ARBA" id="ARBA00012180"/>
    </source>
</evidence>
<dbReference type="OrthoDB" id="6773263at2759"/>
<dbReference type="GO" id="GO:0035613">
    <property type="term" value="F:RNA stem-loop binding"/>
    <property type="evidence" value="ECO:0007669"/>
    <property type="project" value="TreeGrafter"/>
</dbReference>
<keyword evidence="4" id="KW-0548">Nucleotidyltransferase</keyword>
<keyword evidence="5" id="KW-0540">Nuclease</keyword>
<evidence type="ECO:0000256" key="3">
    <source>
        <dbReference type="ARBA" id="ARBA00022679"/>
    </source>
</evidence>
<dbReference type="SUPFAM" id="SSF56672">
    <property type="entry name" value="DNA/RNA polymerases"/>
    <property type="match status" value="1"/>
</dbReference>
<evidence type="ECO:0000256" key="7">
    <source>
        <dbReference type="ARBA" id="ARBA00022801"/>
    </source>
</evidence>
<dbReference type="PROSITE" id="PS50878">
    <property type="entry name" value="RT_POL"/>
    <property type="match status" value="1"/>
</dbReference>
<keyword evidence="11" id="KW-1185">Reference proteome</keyword>
<dbReference type="PANTHER" id="PTHR41694:SF3">
    <property type="entry name" value="RNA-DIRECTED DNA POLYMERASE-RELATED"/>
    <property type="match status" value="1"/>
</dbReference>
<evidence type="ECO:0000259" key="9">
    <source>
        <dbReference type="PROSITE" id="PS50878"/>
    </source>
</evidence>
<dbReference type="InterPro" id="IPR010661">
    <property type="entry name" value="RVT_thumb"/>
</dbReference>
<dbReference type="GO" id="GO:0003964">
    <property type="term" value="F:RNA-directed DNA polymerase activity"/>
    <property type="evidence" value="ECO:0007669"/>
    <property type="project" value="UniProtKB-KW"/>
</dbReference>
<name>A0A851AUD8_PICGY</name>
<gene>
    <name evidence="10" type="primary">Ervk8</name>
    <name evidence="10" type="ORF">PICGYM_R02408</name>
</gene>
<dbReference type="InterPro" id="IPR000477">
    <property type="entry name" value="RT_dom"/>
</dbReference>
<evidence type="ECO:0000256" key="6">
    <source>
        <dbReference type="ARBA" id="ARBA00022759"/>
    </source>
</evidence>
<dbReference type="GO" id="GO:0004523">
    <property type="term" value="F:RNA-DNA hybrid ribonuclease activity"/>
    <property type="evidence" value="ECO:0007669"/>
    <property type="project" value="UniProtKB-EC"/>
</dbReference>
<evidence type="ECO:0000313" key="11">
    <source>
        <dbReference type="Proteomes" id="UP000631391"/>
    </source>
</evidence>
<dbReference type="EC" id="3.1.26.4" evidence="2"/>
<dbReference type="InterPro" id="IPR043128">
    <property type="entry name" value="Rev_trsase/Diguanyl_cyclase"/>
</dbReference>
<evidence type="ECO:0000256" key="1">
    <source>
        <dbReference type="ARBA" id="ARBA00010879"/>
    </source>
</evidence>
<evidence type="ECO:0000256" key="4">
    <source>
        <dbReference type="ARBA" id="ARBA00022695"/>
    </source>
</evidence>
<keyword evidence="6" id="KW-0255">Endonuclease</keyword>
<proteinExistence type="inferred from homology"/>
<evidence type="ECO:0000313" key="10">
    <source>
        <dbReference type="EMBL" id="NWI36809.1"/>
    </source>
</evidence>
<organism evidence="10 11">
    <name type="scientific">Picathartes gymnocephalus</name>
    <name type="common">White-necked rockfowl</name>
    <dbReference type="NCBI Taxonomy" id="175131"/>
    <lineage>
        <taxon>Eukaryota</taxon>
        <taxon>Metazoa</taxon>
        <taxon>Chordata</taxon>
        <taxon>Craniata</taxon>
        <taxon>Vertebrata</taxon>
        <taxon>Euteleostomi</taxon>
        <taxon>Archelosauria</taxon>
        <taxon>Archosauria</taxon>
        <taxon>Dinosauria</taxon>
        <taxon>Saurischia</taxon>
        <taxon>Theropoda</taxon>
        <taxon>Coelurosauria</taxon>
        <taxon>Aves</taxon>
        <taxon>Neognathae</taxon>
        <taxon>Neoaves</taxon>
        <taxon>Telluraves</taxon>
        <taxon>Australaves</taxon>
        <taxon>Passeriformes</taxon>
        <taxon>Picathartidae</taxon>
        <taxon>Picathartes</taxon>
    </lineage>
</organism>
<dbReference type="Gene3D" id="3.10.10.10">
    <property type="entry name" value="HIV Type 1 Reverse Transcriptase, subunit A, domain 1"/>
    <property type="match status" value="1"/>
</dbReference>
<dbReference type="InterPro" id="IPR043502">
    <property type="entry name" value="DNA/RNA_pol_sf"/>
</dbReference>
<evidence type="ECO:0000256" key="8">
    <source>
        <dbReference type="ARBA" id="ARBA00022918"/>
    </source>
</evidence>